<dbReference type="InterPro" id="IPR010994">
    <property type="entry name" value="RuvA_2-like"/>
</dbReference>
<feature type="domain" description="Helix-hairpin-helix DNA-binding motif class 1" evidence="8">
    <location>
        <begin position="107"/>
        <end position="126"/>
    </location>
</feature>
<reference evidence="9 10" key="1">
    <citation type="submission" date="2015-08" db="EMBL/GenBank/DDBJ databases">
        <title>The complete genome sequence of Bacillus beveridgei MLTeJB.</title>
        <authorList>
            <person name="Hanson T.E."/>
            <person name="Mesa C."/>
            <person name="Basesman S.M."/>
            <person name="Oremland R.S."/>
        </authorList>
    </citation>
    <scope>NUCLEOTIDE SEQUENCE [LARGE SCALE GENOMIC DNA]</scope>
    <source>
        <strain evidence="9 10">MLTeJB</strain>
    </source>
</reference>
<keyword evidence="10" id="KW-1185">Reference proteome</keyword>
<dbReference type="InterPro" id="IPR000085">
    <property type="entry name" value="RuvA"/>
</dbReference>
<feature type="domain" description="Helix-hairpin-helix DNA-binding motif class 1" evidence="8">
    <location>
        <begin position="72"/>
        <end position="91"/>
    </location>
</feature>
<dbReference type="GO" id="GO:0005524">
    <property type="term" value="F:ATP binding"/>
    <property type="evidence" value="ECO:0007669"/>
    <property type="project" value="InterPro"/>
</dbReference>
<feature type="region of interest" description="Domain III" evidence="6">
    <location>
        <begin position="159"/>
        <end position="208"/>
    </location>
</feature>
<dbReference type="AlphaFoldDB" id="A0A1D7QU21"/>
<dbReference type="SUPFAM" id="SSF47781">
    <property type="entry name" value="RuvA domain 2-like"/>
    <property type="match status" value="1"/>
</dbReference>
<gene>
    <name evidence="6 9" type="primary">ruvA</name>
    <name evidence="9" type="ORF">BBEV_1106</name>
</gene>
<evidence type="ECO:0000313" key="10">
    <source>
        <dbReference type="Proteomes" id="UP000094463"/>
    </source>
</evidence>
<dbReference type="GO" id="GO:0006281">
    <property type="term" value="P:DNA repair"/>
    <property type="evidence" value="ECO:0007669"/>
    <property type="project" value="UniProtKB-UniRule"/>
</dbReference>
<dbReference type="InterPro" id="IPR036267">
    <property type="entry name" value="RuvA_C_sf"/>
</dbReference>
<feature type="region of interest" description="Disordered" evidence="7">
    <location>
        <begin position="137"/>
        <end position="158"/>
    </location>
</feature>
<dbReference type="PATRIC" id="fig|632773.3.peg.1174"/>
<dbReference type="KEGG" id="bbev:BBEV_1106"/>
<dbReference type="InterPro" id="IPR013849">
    <property type="entry name" value="DNA_helicase_Holl-junc_RuvA_I"/>
</dbReference>
<dbReference type="EMBL" id="CP012502">
    <property type="protein sequence ID" value="AOM82475.1"/>
    <property type="molecule type" value="Genomic_DNA"/>
</dbReference>
<dbReference type="SUPFAM" id="SSF50249">
    <property type="entry name" value="Nucleic acid-binding proteins"/>
    <property type="match status" value="1"/>
</dbReference>
<dbReference type="GO" id="GO:0006310">
    <property type="term" value="P:DNA recombination"/>
    <property type="evidence" value="ECO:0007669"/>
    <property type="project" value="UniProtKB-UniRule"/>
</dbReference>
<evidence type="ECO:0000256" key="6">
    <source>
        <dbReference type="HAMAP-Rule" id="MF_00031"/>
    </source>
</evidence>
<comment type="subunit">
    <text evidence="6">Homotetramer. Forms an RuvA(8)-RuvB(12)-Holliday junction (HJ) complex. HJ DNA is sandwiched between 2 RuvA tetramers; dsDNA enters through RuvA and exits via RuvB. An RuvB hexamer assembles on each DNA strand where it exits the tetramer. Each RuvB hexamer is contacted by two RuvA subunits (via domain III) on 2 adjacent RuvB subunits; this complex drives branch migration. In the full resolvosome a probable DNA-RuvA(4)-RuvB(12)-RuvC(2) complex forms which resolves the HJ.</text>
</comment>
<sequence length="208" mass="23763">MIEQLRGRLILIETETITVDVQGVGYLIYCGNPYRFQEWMDEEITVYTCQHVREDAIRLYGFRYREERRLFEKMLQVSGIGPKGALAIATSEQPGNIVEAIESENEKFLVKFPGVGKKTARQMILDLQGKLGDLLPGLQDHPKTRSDAEPMPVDRSTSAHPELDEAMEALKALGYVERELNRVKPILKQEDLSTDAYIRRALQELLKL</sequence>
<keyword evidence="9" id="KW-0067">ATP-binding</keyword>
<name>A0A1D7QU21_9BACI</name>
<keyword evidence="4 6" id="KW-0233">DNA recombination</keyword>
<dbReference type="GO" id="GO:0005737">
    <property type="term" value="C:cytoplasm"/>
    <property type="evidence" value="ECO:0007669"/>
    <property type="project" value="UniProtKB-SubCell"/>
</dbReference>
<dbReference type="Pfam" id="PF14520">
    <property type="entry name" value="HHH_5"/>
    <property type="match status" value="1"/>
</dbReference>
<keyword evidence="9" id="KW-0347">Helicase</keyword>
<evidence type="ECO:0000313" key="9">
    <source>
        <dbReference type="EMBL" id="AOM82475.1"/>
    </source>
</evidence>
<dbReference type="GO" id="GO:0009378">
    <property type="term" value="F:four-way junction helicase activity"/>
    <property type="evidence" value="ECO:0007669"/>
    <property type="project" value="InterPro"/>
</dbReference>
<keyword evidence="9" id="KW-0378">Hydrolase</keyword>
<dbReference type="SUPFAM" id="SSF46929">
    <property type="entry name" value="DNA helicase RuvA subunit, C-terminal domain"/>
    <property type="match status" value="1"/>
</dbReference>
<comment type="caution">
    <text evidence="6">Lacks conserved residue(s) required for the propagation of feature annotation.</text>
</comment>
<keyword evidence="1 6" id="KW-0963">Cytoplasm</keyword>
<evidence type="ECO:0000256" key="3">
    <source>
        <dbReference type="ARBA" id="ARBA00023125"/>
    </source>
</evidence>
<keyword evidence="5 6" id="KW-0234">DNA repair</keyword>
<keyword evidence="3 6" id="KW-0238">DNA-binding</keyword>
<organism evidence="9 10">
    <name type="scientific">Salisediminibacterium beveridgei</name>
    <dbReference type="NCBI Taxonomy" id="632773"/>
    <lineage>
        <taxon>Bacteria</taxon>
        <taxon>Bacillati</taxon>
        <taxon>Bacillota</taxon>
        <taxon>Bacilli</taxon>
        <taxon>Bacillales</taxon>
        <taxon>Bacillaceae</taxon>
        <taxon>Salisediminibacterium</taxon>
    </lineage>
</organism>
<dbReference type="Proteomes" id="UP000094463">
    <property type="component" value="Chromosome"/>
</dbReference>
<dbReference type="InterPro" id="IPR011114">
    <property type="entry name" value="RuvA_C"/>
</dbReference>
<comment type="similarity">
    <text evidence="6">Belongs to the RuvA family.</text>
</comment>
<dbReference type="SMART" id="SM00278">
    <property type="entry name" value="HhH1"/>
    <property type="match status" value="2"/>
</dbReference>
<evidence type="ECO:0000256" key="5">
    <source>
        <dbReference type="ARBA" id="ARBA00023204"/>
    </source>
</evidence>
<dbReference type="RefSeq" id="WP_069364561.1">
    <property type="nucleotide sequence ID" value="NZ_CP012502.1"/>
</dbReference>
<evidence type="ECO:0000256" key="2">
    <source>
        <dbReference type="ARBA" id="ARBA00022763"/>
    </source>
</evidence>
<dbReference type="HAMAP" id="MF_00031">
    <property type="entry name" value="DNA_HJ_migration_RuvA"/>
    <property type="match status" value="1"/>
</dbReference>
<comment type="subcellular location">
    <subcellularLocation>
        <location evidence="6">Cytoplasm</location>
    </subcellularLocation>
</comment>
<evidence type="ECO:0000256" key="4">
    <source>
        <dbReference type="ARBA" id="ARBA00023172"/>
    </source>
</evidence>
<dbReference type="Gene3D" id="1.10.8.10">
    <property type="entry name" value="DNA helicase RuvA subunit, C-terminal domain"/>
    <property type="match status" value="1"/>
</dbReference>
<dbReference type="Pfam" id="PF01330">
    <property type="entry name" value="RuvA_N"/>
    <property type="match status" value="1"/>
</dbReference>
<evidence type="ECO:0000256" key="7">
    <source>
        <dbReference type="SAM" id="MobiDB-lite"/>
    </source>
</evidence>
<dbReference type="GO" id="GO:0048476">
    <property type="term" value="C:Holliday junction resolvase complex"/>
    <property type="evidence" value="ECO:0007669"/>
    <property type="project" value="UniProtKB-UniRule"/>
</dbReference>
<dbReference type="OrthoDB" id="5293449at2"/>
<dbReference type="GO" id="GO:0000400">
    <property type="term" value="F:four-way junction DNA binding"/>
    <property type="evidence" value="ECO:0007669"/>
    <property type="project" value="UniProtKB-UniRule"/>
</dbReference>
<dbReference type="NCBIfam" id="TIGR00084">
    <property type="entry name" value="ruvA"/>
    <property type="match status" value="1"/>
</dbReference>
<comment type="domain">
    <text evidence="6">Has three domains with a flexible linker between the domains II and III and assumes an 'L' shape. Domain III is highly mobile and contacts RuvB.</text>
</comment>
<dbReference type="STRING" id="632773.BBEV_1106"/>
<protein>
    <recommendedName>
        <fullName evidence="6">Holliday junction branch migration complex subunit RuvA</fullName>
    </recommendedName>
</protein>
<keyword evidence="2 6" id="KW-0227">DNA damage</keyword>
<evidence type="ECO:0000256" key="1">
    <source>
        <dbReference type="ARBA" id="ARBA00022490"/>
    </source>
</evidence>
<keyword evidence="9" id="KW-0547">Nucleotide-binding</keyword>
<proteinExistence type="inferred from homology"/>
<comment type="function">
    <text evidence="6">The RuvA-RuvB-RuvC complex processes Holliday junction (HJ) DNA during genetic recombination and DNA repair, while the RuvA-RuvB complex plays an important role in the rescue of blocked DNA replication forks via replication fork reversal (RFR). RuvA specifically binds to HJ cruciform DNA, conferring on it an open structure. The RuvB hexamer acts as an ATP-dependent pump, pulling dsDNA into and through the RuvAB complex. HJ branch migration allows RuvC to scan DNA until it finds its consensus sequence, where it cleaves and resolves the cruciform DNA.</text>
</comment>
<dbReference type="Gene3D" id="1.10.150.20">
    <property type="entry name" value="5' to 3' exonuclease, C-terminal subdomain"/>
    <property type="match status" value="1"/>
</dbReference>
<dbReference type="GO" id="GO:0009379">
    <property type="term" value="C:Holliday junction helicase complex"/>
    <property type="evidence" value="ECO:0007669"/>
    <property type="project" value="InterPro"/>
</dbReference>
<dbReference type="CDD" id="cd14332">
    <property type="entry name" value="UBA_RuvA_C"/>
    <property type="match status" value="1"/>
</dbReference>
<dbReference type="Gene3D" id="2.40.50.140">
    <property type="entry name" value="Nucleic acid-binding proteins"/>
    <property type="match status" value="1"/>
</dbReference>
<dbReference type="InterPro" id="IPR012340">
    <property type="entry name" value="NA-bd_OB-fold"/>
</dbReference>
<accession>A0A1D7QU21</accession>
<dbReference type="InterPro" id="IPR003583">
    <property type="entry name" value="Hlx-hairpin-Hlx_DNA-bd_motif"/>
</dbReference>
<evidence type="ECO:0000259" key="8">
    <source>
        <dbReference type="SMART" id="SM00278"/>
    </source>
</evidence>
<dbReference type="Pfam" id="PF07499">
    <property type="entry name" value="RuvA_C"/>
    <property type="match status" value="1"/>
</dbReference>